<sequence length="273" mass="28479">MVSLTCDADHRDGVTLVTVRLDGAGVAQRVRLTNRLDGPVWPPRRHGVPAAGWNDDGFETVVPADGVVAVGYASPAPAVDAPVAVVDREIVEDGADEEPATAADALRDLGDPSPPRDAVPVPVDDAVDQTERANQSSTDQTTVGHSPPPARDEASVPEPEPSDRPGRPDQHSAAQADQNAGEQSADGVPAAAATWLDDVEERVVTAERLAAAETVPEATAAMRATGGLDDAEALVERLQQERAALESVAERADELAERTAAADVPLETLERLA</sequence>
<evidence type="ECO:0000313" key="4">
    <source>
        <dbReference type="EMBL" id="SFR86891.1"/>
    </source>
</evidence>
<feature type="region of interest" description="Disordered" evidence="2">
    <location>
        <begin position="130"/>
        <end position="194"/>
    </location>
</feature>
<keyword evidence="1" id="KW-0175">Coiled coil</keyword>
<proteinExistence type="predicted"/>
<keyword evidence="5" id="KW-1185">Reference proteome</keyword>
<dbReference type="OrthoDB" id="193731at2157"/>
<feature type="coiled-coil region" evidence="1">
    <location>
        <begin position="221"/>
        <end position="258"/>
    </location>
</feature>
<organism evidence="4 5">
    <name type="scientific">Halomicrobium zhouii</name>
    <dbReference type="NCBI Taxonomy" id="767519"/>
    <lineage>
        <taxon>Archaea</taxon>
        <taxon>Methanobacteriati</taxon>
        <taxon>Methanobacteriota</taxon>
        <taxon>Stenosarchaea group</taxon>
        <taxon>Halobacteria</taxon>
        <taxon>Halobacteriales</taxon>
        <taxon>Haloarculaceae</taxon>
        <taxon>Halomicrobium</taxon>
    </lineage>
</organism>
<evidence type="ECO:0000256" key="2">
    <source>
        <dbReference type="SAM" id="MobiDB-lite"/>
    </source>
</evidence>
<name>A0A1I6K6M6_9EURY</name>
<protein>
    <recommendedName>
        <fullName evidence="3">DUF8080 domain-containing protein</fullName>
    </recommendedName>
</protein>
<dbReference type="InterPro" id="IPR057179">
    <property type="entry name" value="DUF7857"/>
</dbReference>
<dbReference type="Pfam" id="PF25256">
    <property type="entry name" value="DUF7857"/>
    <property type="match status" value="1"/>
</dbReference>
<feature type="compositionally biased region" description="Polar residues" evidence="2">
    <location>
        <begin position="172"/>
        <end position="182"/>
    </location>
</feature>
<feature type="compositionally biased region" description="Basic and acidic residues" evidence="2">
    <location>
        <begin position="161"/>
        <end position="170"/>
    </location>
</feature>
<gene>
    <name evidence="4" type="ORF">SAMN05216559_0278</name>
</gene>
<evidence type="ECO:0000259" key="3">
    <source>
        <dbReference type="Pfam" id="PF26296"/>
    </source>
</evidence>
<dbReference type="Proteomes" id="UP000199062">
    <property type="component" value="Unassembled WGS sequence"/>
</dbReference>
<dbReference type="EMBL" id="FOZK01000001">
    <property type="protein sequence ID" value="SFR86891.1"/>
    <property type="molecule type" value="Genomic_DNA"/>
</dbReference>
<feature type="compositionally biased region" description="Polar residues" evidence="2">
    <location>
        <begin position="132"/>
        <end position="144"/>
    </location>
</feature>
<dbReference type="AlphaFoldDB" id="A0A1I6K6M6"/>
<dbReference type="RefSeq" id="WP_089813179.1">
    <property type="nucleotide sequence ID" value="NZ_FOZK01000001.1"/>
</dbReference>
<accession>A0A1I6K6M6</accession>
<evidence type="ECO:0000256" key="1">
    <source>
        <dbReference type="SAM" id="Coils"/>
    </source>
</evidence>
<reference evidence="4 5" key="1">
    <citation type="submission" date="2016-10" db="EMBL/GenBank/DDBJ databases">
        <authorList>
            <person name="de Groot N.N."/>
        </authorList>
    </citation>
    <scope>NUCLEOTIDE SEQUENCE [LARGE SCALE GENOMIC DNA]</scope>
    <source>
        <strain evidence="4 5">CGMCC 1.10457</strain>
    </source>
</reference>
<dbReference type="InterPro" id="IPR058393">
    <property type="entry name" value="DUF8080"/>
</dbReference>
<evidence type="ECO:0000313" key="5">
    <source>
        <dbReference type="Proteomes" id="UP000199062"/>
    </source>
</evidence>
<dbReference type="Pfam" id="PF26296">
    <property type="entry name" value="DUF8080"/>
    <property type="match status" value="1"/>
</dbReference>
<dbReference type="STRING" id="767519.SAMN05216559_0278"/>
<feature type="domain" description="DUF8080" evidence="3">
    <location>
        <begin position="189"/>
        <end position="263"/>
    </location>
</feature>